<accession>A0A4Z1BSG0</accession>
<proteinExistence type="predicted"/>
<keyword evidence="1" id="KW-0812">Transmembrane</keyword>
<evidence type="ECO:0000256" key="1">
    <source>
        <dbReference type="SAM" id="Phobius"/>
    </source>
</evidence>
<dbReference type="EMBL" id="SRPF01000002">
    <property type="protein sequence ID" value="TGN40159.1"/>
    <property type="molecule type" value="Genomic_DNA"/>
</dbReference>
<name>A0A4Z1BSG0_9GAMM</name>
<organism evidence="2 3">
    <name type="scientific">Marinobacter confluentis</name>
    <dbReference type="NCBI Taxonomy" id="1697557"/>
    <lineage>
        <taxon>Bacteria</taxon>
        <taxon>Pseudomonadati</taxon>
        <taxon>Pseudomonadota</taxon>
        <taxon>Gammaproteobacteria</taxon>
        <taxon>Pseudomonadales</taxon>
        <taxon>Marinobacteraceae</taxon>
        <taxon>Marinobacter</taxon>
    </lineage>
</organism>
<evidence type="ECO:0000313" key="2">
    <source>
        <dbReference type="EMBL" id="TGN40159.1"/>
    </source>
</evidence>
<keyword evidence="1" id="KW-0472">Membrane</keyword>
<gene>
    <name evidence="2" type="ORF">E5Q11_07680</name>
</gene>
<dbReference type="Proteomes" id="UP000298325">
    <property type="component" value="Unassembled WGS sequence"/>
</dbReference>
<comment type="caution">
    <text evidence="2">The sequence shown here is derived from an EMBL/GenBank/DDBJ whole genome shotgun (WGS) entry which is preliminary data.</text>
</comment>
<feature type="transmembrane region" description="Helical" evidence="1">
    <location>
        <begin position="55"/>
        <end position="75"/>
    </location>
</feature>
<dbReference type="AlphaFoldDB" id="A0A4Z1BSG0"/>
<keyword evidence="3" id="KW-1185">Reference proteome</keyword>
<dbReference type="RefSeq" id="WP_135802820.1">
    <property type="nucleotide sequence ID" value="NZ_SRPF01000002.1"/>
</dbReference>
<keyword evidence="1" id="KW-1133">Transmembrane helix</keyword>
<reference evidence="2 3" key="1">
    <citation type="submission" date="2019-04" db="EMBL/GenBank/DDBJ databases">
        <authorList>
            <person name="Park S."/>
            <person name="Yoon J.-H."/>
        </authorList>
    </citation>
    <scope>NUCLEOTIDE SEQUENCE [LARGE SCALE GENOMIC DNA]</scope>
    <source>
        <strain evidence="2 3">HJM-18</strain>
    </source>
</reference>
<sequence length="191" mass="21900">MDEVTNPASNYVRLEMDISNHQIVAYQDNYKVLGWIVLGASFMPFLALFTAPWPILLFVILFWLALVAAGMTLVLKERRQRWDHSTQMVVFEARWPGSKFKPSKKIPIHKFEDVQIMTTPRTNQRGIEETGPGVLVRVRYEKDSRHTYPGKNSWRIGSFHSTEYAEDAEYLAQKVAQVCGVPVRNSLASRG</sequence>
<protein>
    <submittedName>
        <fullName evidence="2">Uncharacterized protein</fullName>
    </submittedName>
</protein>
<evidence type="ECO:0000313" key="3">
    <source>
        <dbReference type="Proteomes" id="UP000298325"/>
    </source>
</evidence>
<feature type="transmembrane region" description="Helical" evidence="1">
    <location>
        <begin position="32"/>
        <end position="49"/>
    </location>
</feature>